<feature type="region of interest" description="Disordered" evidence="1">
    <location>
        <begin position="33"/>
        <end position="74"/>
    </location>
</feature>
<evidence type="ECO:0000313" key="2">
    <source>
        <dbReference type="EMBL" id="GCC27356.1"/>
    </source>
</evidence>
<dbReference type="EMBL" id="BEZZ01000161">
    <property type="protein sequence ID" value="GCC27356.1"/>
    <property type="molecule type" value="Genomic_DNA"/>
</dbReference>
<name>A0A401SAF5_CHIPU</name>
<accession>A0A401SAF5</accession>
<organism evidence="2 3">
    <name type="scientific">Chiloscyllium punctatum</name>
    <name type="common">Brownbanded bambooshark</name>
    <name type="synonym">Hemiscyllium punctatum</name>
    <dbReference type="NCBI Taxonomy" id="137246"/>
    <lineage>
        <taxon>Eukaryota</taxon>
        <taxon>Metazoa</taxon>
        <taxon>Chordata</taxon>
        <taxon>Craniata</taxon>
        <taxon>Vertebrata</taxon>
        <taxon>Chondrichthyes</taxon>
        <taxon>Elasmobranchii</taxon>
        <taxon>Galeomorphii</taxon>
        <taxon>Galeoidea</taxon>
        <taxon>Orectolobiformes</taxon>
        <taxon>Hemiscylliidae</taxon>
        <taxon>Chiloscyllium</taxon>
    </lineage>
</organism>
<evidence type="ECO:0000313" key="3">
    <source>
        <dbReference type="Proteomes" id="UP000287033"/>
    </source>
</evidence>
<comment type="caution">
    <text evidence="2">The sequence shown here is derived from an EMBL/GenBank/DDBJ whole genome shotgun (WGS) entry which is preliminary data.</text>
</comment>
<dbReference type="Proteomes" id="UP000287033">
    <property type="component" value="Unassembled WGS sequence"/>
</dbReference>
<feature type="compositionally biased region" description="Basic residues" evidence="1">
    <location>
        <begin position="48"/>
        <end position="59"/>
    </location>
</feature>
<reference evidence="2 3" key="1">
    <citation type="journal article" date="2018" name="Nat. Ecol. Evol.">
        <title>Shark genomes provide insights into elasmobranch evolution and the origin of vertebrates.</title>
        <authorList>
            <person name="Hara Y"/>
            <person name="Yamaguchi K"/>
            <person name="Onimaru K"/>
            <person name="Kadota M"/>
            <person name="Koyanagi M"/>
            <person name="Keeley SD"/>
            <person name="Tatsumi K"/>
            <person name="Tanaka K"/>
            <person name="Motone F"/>
            <person name="Kageyama Y"/>
            <person name="Nozu R"/>
            <person name="Adachi N"/>
            <person name="Nishimura O"/>
            <person name="Nakagawa R"/>
            <person name="Tanegashima C"/>
            <person name="Kiyatake I"/>
            <person name="Matsumoto R"/>
            <person name="Murakumo K"/>
            <person name="Nishida K"/>
            <person name="Terakita A"/>
            <person name="Kuratani S"/>
            <person name="Sato K"/>
            <person name="Hyodo S Kuraku.S."/>
        </authorList>
    </citation>
    <scope>NUCLEOTIDE SEQUENCE [LARGE SCALE GENOMIC DNA]</scope>
</reference>
<evidence type="ECO:0000256" key="1">
    <source>
        <dbReference type="SAM" id="MobiDB-lite"/>
    </source>
</evidence>
<keyword evidence="3" id="KW-1185">Reference proteome</keyword>
<gene>
    <name evidence="2" type="ORF">chiPu_0005780</name>
</gene>
<feature type="compositionally biased region" description="Low complexity" evidence="1">
    <location>
        <begin position="37"/>
        <end position="47"/>
    </location>
</feature>
<protein>
    <submittedName>
        <fullName evidence="2">Uncharacterized protein</fullName>
    </submittedName>
</protein>
<sequence>MYPLVALSVYPLVGIQCILLQPLLQSGVERDADRTLGPARGSGPAARAHSRRANLKRSKLFLPPGFLPPATGER</sequence>
<dbReference type="AlphaFoldDB" id="A0A401SAF5"/>
<proteinExistence type="predicted"/>